<dbReference type="PANTHER" id="PTHR20854:SF4">
    <property type="entry name" value="INOSITOL-1-MONOPHOSPHATASE-RELATED"/>
    <property type="match status" value="1"/>
</dbReference>
<dbReference type="GO" id="GO:0046872">
    <property type="term" value="F:metal ion binding"/>
    <property type="evidence" value="ECO:0007669"/>
    <property type="project" value="UniProtKB-KW"/>
</dbReference>
<evidence type="ECO:0000256" key="3">
    <source>
        <dbReference type="ARBA" id="ARBA00022801"/>
    </source>
</evidence>
<dbReference type="Proteomes" id="UP001527392">
    <property type="component" value="Unassembled WGS sequence"/>
</dbReference>
<dbReference type="GO" id="GO:0007165">
    <property type="term" value="P:signal transduction"/>
    <property type="evidence" value="ECO:0007669"/>
    <property type="project" value="TreeGrafter"/>
</dbReference>
<reference evidence="6 9" key="1">
    <citation type="submission" date="2022-01" db="EMBL/GenBank/DDBJ databases">
        <title>VMRC isolate genome collection.</title>
        <authorList>
            <person name="France M."/>
            <person name="Rutt L."/>
            <person name="Humphrys M."/>
            <person name="Ravel J."/>
        </authorList>
    </citation>
    <scope>NUCLEOTIDE SEQUENCE</scope>
    <source>
        <strain evidence="7 9">C0030B4</strain>
        <strain evidence="6">C0048A1</strain>
    </source>
</reference>
<dbReference type="Proteomes" id="UP001212401">
    <property type="component" value="Unassembled WGS sequence"/>
</dbReference>
<dbReference type="Pfam" id="PF00459">
    <property type="entry name" value="Inositol_P"/>
    <property type="match status" value="1"/>
</dbReference>
<feature type="binding site" evidence="5">
    <location>
        <position position="94"/>
    </location>
    <ligand>
        <name>Mg(2+)</name>
        <dbReference type="ChEBI" id="CHEBI:18420"/>
        <label>1</label>
        <note>catalytic</note>
    </ligand>
</feature>
<comment type="cofactor">
    <cofactor evidence="1 5">
        <name>Mg(2+)</name>
        <dbReference type="ChEBI" id="CHEBI:18420"/>
    </cofactor>
</comment>
<evidence type="ECO:0000256" key="5">
    <source>
        <dbReference type="PIRSR" id="PIRSR600760-2"/>
    </source>
</evidence>
<evidence type="ECO:0000313" key="8">
    <source>
        <dbReference type="Proteomes" id="UP001212401"/>
    </source>
</evidence>
<comment type="caution">
    <text evidence="6">The sequence shown here is derived from an EMBL/GenBank/DDBJ whole genome shotgun (WGS) entry which is preliminary data.</text>
</comment>
<proteinExistence type="predicted"/>
<dbReference type="InterPro" id="IPR000760">
    <property type="entry name" value="Inositol_monophosphatase-like"/>
</dbReference>
<evidence type="ECO:0000256" key="4">
    <source>
        <dbReference type="ARBA" id="ARBA00022842"/>
    </source>
</evidence>
<dbReference type="PROSITE" id="PS00629">
    <property type="entry name" value="IMP_1"/>
    <property type="match status" value="1"/>
</dbReference>
<dbReference type="Gene3D" id="3.40.190.80">
    <property type="match status" value="1"/>
</dbReference>
<feature type="binding site" evidence="5">
    <location>
        <position position="72"/>
    </location>
    <ligand>
        <name>Mg(2+)</name>
        <dbReference type="ChEBI" id="CHEBI:18420"/>
        <label>1</label>
        <note>catalytic</note>
    </ligand>
</feature>
<keyword evidence="3" id="KW-0378">Hydrolase</keyword>
<sequence>MVNSETLERFDQKVQELLWSARKQTIELMNTPLKVDTKSSANDLVTNVDRQNEQLIRKRLLEIDPSARIVGEEESFNHKIDPDLNGNVWIIDPIDGTLNFVKQRDHFAIMVALYCDGVPTLGYIMDVMNKRLYHAWRGHGAYVNKLRLKEPANSSLADSLIAINGWQLIKNHCHQQEIAQQAAGLRMYGSAGIEIIHVLNGQLGGYTSRLKPWDIAAGMVIAEELGLLVKTIDDQPLNVLSSNTVLVATKKVCQDIWQITK</sequence>
<dbReference type="CDD" id="cd01637">
    <property type="entry name" value="IMPase_like"/>
    <property type="match status" value="1"/>
</dbReference>
<protein>
    <submittedName>
        <fullName evidence="6">Inositol monophosphatase family protein</fullName>
    </submittedName>
</protein>
<organism evidence="6 8">
    <name type="scientific">Limosilactobacillus vaginalis</name>
    <dbReference type="NCBI Taxonomy" id="1633"/>
    <lineage>
        <taxon>Bacteria</taxon>
        <taxon>Bacillati</taxon>
        <taxon>Bacillota</taxon>
        <taxon>Bacilli</taxon>
        <taxon>Lactobacillales</taxon>
        <taxon>Lactobacillaceae</taxon>
        <taxon>Limosilactobacillus</taxon>
    </lineage>
</organism>
<feature type="binding site" evidence="5">
    <location>
        <position position="214"/>
    </location>
    <ligand>
        <name>Mg(2+)</name>
        <dbReference type="ChEBI" id="CHEBI:18420"/>
        <label>1</label>
        <note>catalytic</note>
    </ligand>
</feature>
<dbReference type="EMBL" id="JAKHMS010000001">
    <property type="protein sequence ID" value="MCZ3780742.1"/>
    <property type="molecule type" value="Genomic_DNA"/>
</dbReference>
<dbReference type="EMBL" id="JAKHPH010000011">
    <property type="protein sequence ID" value="MCZ3667712.1"/>
    <property type="molecule type" value="Genomic_DNA"/>
</dbReference>
<name>A0AAW5WTS7_9LACO</name>
<keyword evidence="2 5" id="KW-0479">Metal-binding</keyword>
<dbReference type="GO" id="GO:0008934">
    <property type="term" value="F:inositol monophosphate 1-phosphatase activity"/>
    <property type="evidence" value="ECO:0007669"/>
    <property type="project" value="TreeGrafter"/>
</dbReference>
<gene>
    <name evidence="7" type="ORF">L2504_01060</name>
    <name evidence="6" type="ORF">L2724_05355</name>
</gene>
<feature type="binding site" evidence="5">
    <location>
        <position position="92"/>
    </location>
    <ligand>
        <name>Mg(2+)</name>
        <dbReference type="ChEBI" id="CHEBI:18420"/>
        <label>1</label>
        <note>catalytic</note>
    </ligand>
</feature>
<dbReference type="PRINTS" id="PR00377">
    <property type="entry name" value="IMPHPHTASES"/>
</dbReference>
<dbReference type="InterPro" id="IPR020583">
    <property type="entry name" value="Inositol_monoP_metal-BS"/>
</dbReference>
<evidence type="ECO:0000256" key="2">
    <source>
        <dbReference type="ARBA" id="ARBA00022723"/>
    </source>
</evidence>
<dbReference type="AlphaFoldDB" id="A0AAW5WTS7"/>
<dbReference type="GO" id="GO:0006020">
    <property type="term" value="P:inositol metabolic process"/>
    <property type="evidence" value="ECO:0007669"/>
    <property type="project" value="TreeGrafter"/>
</dbReference>
<feature type="binding site" evidence="5">
    <location>
        <position position="95"/>
    </location>
    <ligand>
        <name>Mg(2+)</name>
        <dbReference type="ChEBI" id="CHEBI:18420"/>
        <label>1</label>
        <note>catalytic</note>
    </ligand>
</feature>
<accession>A0AAW5WTS7</accession>
<dbReference type="PANTHER" id="PTHR20854">
    <property type="entry name" value="INOSITOL MONOPHOSPHATASE"/>
    <property type="match status" value="1"/>
</dbReference>
<dbReference type="SUPFAM" id="SSF56655">
    <property type="entry name" value="Carbohydrate phosphatase"/>
    <property type="match status" value="1"/>
</dbReference>
<dbReference type="FunFam" id="3.30.540.10:FF:000003">
    <property type="entry name" value="Inositol-1-monophosphatase"/>
    <property type="match status" value="1"/>
</dbReference>
<evidence type="ECO:0000313" key="9">
    <source>
        <dbReference type="Proteomes" id="UP001527392"/>
    </source>
</evidence>
<evidence type="ECO:0000313" key="7">
    <source>
        <dbReference type="EMBL" id="MCZ3780742.1"/>
    </source>
</evidence>
<evidence type="ECO:0000256" key="1">
    <source>
        <dbReference type="ARBA" id="ARBA00001946"/>
    </source>
</evidence>
<dbReference type="Gene3D" id="3.30.540.10">
    <property type="entry name" value="Fructose-1,6-Bisphosphatase, subunit A, domain 1"/>
    <property type="match status" value="1"/>
</dbReference>
<evidence type="ECO:0000313" key="6">
    <source>
        <dbReference type="EMBL" id="MCZ3667712.1"/>
    </source>
</evidence>
<keyword evidence="4 5" id="KW-0460">Magnesium</keyword>
<keyword evidence="9" id="KW-1185">Reference proteome</keyword>
<dbReference type="RefSeq" id="WP_124031381.1">
    <property type="nucleotide sequence ID" value="NZ_CAJFIS010000009.1"/>
</dbReference>